<dbReference type="GO" id="GO:0005886">
    <property type="term" value="C:plasma membrane"/>
    <property type="evidence" value="ECO:0007669"/>
    <property type="project" value="TreeGrafter"/>
</dbReference>
<dbReference type="InterPro" id="IPR020846">
    <property type="entry name" value="MFS_dom"/>
</dbReference>
<feature type="transmembrane region" description="Helical" evidence="5">
    <location>
        <begin position="56"/>
        <end position="73"/>
    </location>
</feature>
<dbReference type="SUPFAM" id="SSF103473">
    <property type="entry name" value="MFS general substrate transporter"/>
    <property type="match status" value="1"/>
</dbReference>
<dbReference type="EMBL" id="CP076405">
    <property type="protein sequence ID" value="QWQ22083.2"/>
    <property type="molecule type" value="Genomic_DNA"/>
</dbReference>
<keyword evidence="2 5" id="KW-0812">Transmembrane</keyword>
<dbReference type="GO" id="GO:0012505">
    <property type="term" value="C:endomembrane system"/>
    <property type="evidence" value="ECO:0007669"/>
    <property type="project" value="UniProtKB-SubCell"/>
</dbReference>
<evidence type="ECO:0000256" key="2">
    <source>
        <dbReference type="ARBA" id="ARBA00022692"/>
    </source>
</evidence>
<dbReference type="InterPro" id="IPR000849">
    <property type="entry name" value="Sugar_P_transporter"/>
</dbReference>
<dbReference type="PANTHER" id="PTHR43826:SF3">
    <property type="entry name" value="GLUCOSE-6-PHOSPHATE EXCHANGER SLC37A4"/>
    <property type="match status" value="1"/>
</dbReference>
<dbReference type="Gene3D" id="1.20.1250.20">
    <property type="entry name" value="MFS general substrate transporter like domains"/>
    <property type="match status" value="2"/>
</dbReference>
<dbReference type="AlphaFoldDB" id="A0AAJ4NKL7"/>
<feature type="transmembrane region" description="Helical" evidence="5">
    <location>
        <begin position="333"/>
        <end position="358"/>
    </location>
</feature>
<protein>
    <submittedName>
        <fullName evidence="7">MFS transporter family glucose-6-phosphate receptor UhpC</fullName>
    </submittedName>
</protein>
<organism evidence="7 8">
    <name type="scientific">Providencia rettgeri</name>
    <dbReference type="NCBI Taxonomy" id="587"/>
    <lineage>
        <taxon>Bacteria</taxon>
        <taxon>Pseudomonadati</taxon>
        <taxon>Pseudomonadota</taxon>
        <taxon>Gammaproteobacteria</taxon>
        <taxon>Enterobacterales</taxon>
        <taxon>Morganellaceae</taxon>
        <taxon>Providencia</taxon>
    </lineage>
</organism>
<dbReference type="PROSITE" id="PS50850">
    <property type="entry name" value="MFS"/>
    <property type="match status" value="1"/>
</dbReference>
<name>A0AAJ4NKL7_PRORE</name>
<sequence>MTGKDTLSLDNTYRFWRRRLMLSMIIGYATFYLTRKSFNFVMPVMQNELFLDKSDIGWIATAFYLTYGISKFLSGIFHDITGYRWFMGVGLVMTGLLNIIFAYCLSFPALLIVWTLNGFFQGWGWPPCARILTHWYSRNERGFWWGLWNISINLGGMLLPLLTALLATQYSWQMALIVPGVIGVIIGLWLCRQLRGTPQEEQLPSVGQWRQDVLELRQERLSPPMPMLTILKDAIIFNRMIWLLGFSYILVYLIRMAINDWGNLWLTEKHGTNLLSANATLSLFELGGLLGALCSGWGSDILFRGQRAPMILLFSLGLCVSVSALWLTPIHHYALLAVCFFAIGFFVFGPQMLIGLAATEYCHKKAAGAVTGYLGLYAYLGAAIAGWPLSQVIAHYGWSGMFSLLASAAALMGLLLMPLLIANVSKREHLAGTVSPSDNKTWIKDWKWNWKLSLRLSLLVYH</sequence>
<keyword evidence="7" id="KW-0675">Receptor</keyword>
<dbReference type="PANTHER" id="PTHR43826">
    <property type="entry name" value="GLUCOSE-6-PHOSPHATE EXCHANGER SLC37A4"/>
    <property type="match status" value="1"/>
</dbReference>
<reference evidence="7" key="1">
    <citation type="submission" date="2021-06" db="EMBL/GenBank/DDBJ databases">
        <title>Emergence of genetically related NDM-1-producing Providencia rettgeri strains in Argentina.</title>
        <authorList>
            <person name="Pasteran F."/>
            <person name="Meo A."/>
            <person name="Gomez S."/>
            <person name="Derdoy L."/>
            <person name="Albronoz E."/>
            <person name="Faccone D."/>
            <person name="Guerriero L."/>
            <person name="Archuby D."/>
            <person name="Tarzia A."/>
            <person name="Lopez M."/>
            <person name="Corso A."/>
        </authorList>
    </citation>
    <scope>NUCLEOTIDE SEQUENCE</scope>
    <source>
        <strain evidence="7">PreM15628</strain>
    </source>
</reference>
<evidence type="ECO:0000256" key="3">
    <source>
        <dbReference type="ARBA" id="ARBA00022989"/>
    </source>
</evidence>
<dbReference type="GO" id="GO:0035435">
    <property type="term" value="P:phosphate ion transmembrane transport"/>
    <property type="evidence" value="ECO:0007669"/>
    <property type="project" value="TreeGrafter"/>
</dbReference>
<evidence type="ECO:0000256" key="1">
    <source>
        <dbReference type="ARBA" id="ARBA00004127"/>
    </source>
</evidence>
<evidence type="ECO:0000259" key="6">
    <source>
        <dbReference type="PROSITE" id="PS50850"/>
    </source>
</evidence>
<gene>
    <name evidence="7" type="primary">uhpC</name>
    <name evidence="7" type="ORF">KOF27_07090</name>
</gene>
<dbReference type="InterPro" id="IPR036259">
    <property type="entry name" value="MFS_trans_sf"/>
</dbReference>
<feature type="transmembrane region" description="Helical" evidence="5">
    <location>
        <begin position="109"/>
        <end position="132"/>
    </location>
</feature>
<dbReference type="InterPro" id="IPR051337">
    <property type="entry name" value="OPA_Antiporter"/>
</dbReference>
<dbReference type="PIRSF" id="PIRSF002808">
    <property type="entry name" value="Hexose_phosphate_transp"/>
    <property type="match status" value="1"/>
</dbReference>
<evidence type="ECO:0000256" key="5">
    <source>
        <dbReference type="SAM" id="Phobius"/>
    </source>
</evidence>
<evidence type="ECO:0000313" key="8">
    <source>
        <dbReference type="Proteomes" id="UP000682358"/>
    </source>
</evidence>
<evidence type="ECO:0000256" key="4">
    <source>
        <dbReference type="ARBA" id="ARBA00023136"/>
    </source>
</evidence>
<feature type="transmembrane region" description="Helical" evidence="5">
    <location>
        <begin position="278"/>
        <end position="298"/>
    </location>
</feature>
<feature type="transmembrane region" description="Helical" evidence="5">
    <location>
        <begin position="401"/>
        <end position="421"/>
    </location>
</feature>
<dbReference type="GO" id="GO:0061513">
    <property type="term" value="F:glucose 6-phosphate:phosphate antiporter activity"/>
    <property type="evidence" value="ECO:0007669"/>
    <property type="project" value="TreeGrafter"/>
</dbReference>
<comment type="subcellular location">
    <subcellularLocation>
        <location evidence="1">Endomembrane system</location>
        <topology evidence="1">Multi-pass membrane protein</topology>
    </subcellularLocation>
</comment>
<proteinExistence type="predicted"/>
<feature type="transmembrane region" description="Helical" evidence="5">
    <location>
        <begin position="370"/>
        <end position="389"/>
    </location>
</feature>
<feature type="transmembrane region" description="Helical" evidence="5">
    <location>
        <begin position="20"/>
        <end position="36"/>
    </location>
</feature>
<keyword evidence="4 5" id="KW-0472">Membrane</keyword>
<feature type="transmembrane region" description="Helical" evidence="5">
    <location>
        <begin position="240"/>
        <end position="258"/>
    </location>
</feature>
<dbReference type="Proteomes" id="UP000682358">
    <property type="component" value="Chromosome"/>
</dbReference>
<feature type="transmembrane region" description="Helical" evidence="5">
    <location>
        <begin position="144"/>
        <end position="166"/>
    </location>
</feature>
<dbReference type="Pfam" id="PF07690">
    <property type="entry name" value="MFS_1"/>
    <property type="match status" value="1"/>
</dbReference>
<feature type="transmembrane region" description="Helical" evidence="5">
    <location>
        <begin position="310"/>
        <end position="327"/>
    </location>
</feature>
<dbReference type="NCBIfam" id="NF008661">
    <property type="entry name" value="PRK11663.1"/>
    <property type="match status" value="1"/>
</dbReference>
<evidence type="ECO:0000313" key="7">
    <source>
        <dbReference type="EMBL" id="QWQ22083.2"/>
    </source>
</evidence>
<feature type="transmembrane region" description="Helical" evidence="5">
    <location>
        <begin position="172"/>
        <end position="191"/>
    </location>
</feature>
<accession>A0AAJ4NKL7</accession>
<feature type="domain" description="Major facilitator superfamily (MFS) profile" evidence="6">
    <location>
        <begin position="20"/>
        <end position="425"/>
    </location>
</feature>
<dbReference type="InterPro" id="IPR011701">
    <property type="entry name" value="MFS"/>
</dbReference>
<feature type="transmembrane region" description="Helical" evidence="5">
    <location>
        <begin position="85"/>
        <end position="103"/>
    </location>
</feature>
<keyword evidence="3 5" id="KW-1133">Transmembrane helix</keyword>